<reference evidence="2 3" key="1">
    <citation type="submission" date="2019-05" db="EMBL/GenBank/DDBJ databases">
        <title>Mikania micrantha, genome provides insights into the molecular mechanism of rapid growth.</title>
        <authorList>
            <person name="Liu B."/>
        </authorList>
    </citation>
    <scope>NUCLEOTIDE SEQUENCE [LARGE SCALE GENOMIC DNA]</scope>
    <source>
        <strain evidence="2">NLD-2019</strain>
        <tissue evidence="2">Leaf</tissue>
    </source>
</reference>
<dbReference type="OrthoDB" id="1697802at2759"/>
<dbReference type="Proteomes" id="UP000326396">
    <property type="component" value="Linkage Group LG11"/>
</dbReference>
<accession>A0A5N6PMQ3</accession>
<feature type="compositionally biased region" description="Pro residues" evidence="1">
    <location>
        <begin position="16"/>
        <end position="30"/>
    </location>
</feature>
<evidence type="ECO:0000313" key="2">
    <source>
        <dbReference type="EMBL" id="KAD6795174.1"/>
    </source>
</evidence>
<proteinExistence type="predicted"/>
<evidence type="ECO:0000256" key="1">
    <source>
        <dbReference type="SAM" id="MobiDB-lite"/>
    </source>
</evidence>
<sequence>MVPSQSKTTHVIPIDIPSPPQTTVSPPPSSPEVVDLLRCNHQKLCYGRFSTKWKKYLGCFKTEDSNSLEKKTRLKNDECIEVRSCSSSGMMQSPNYYSDMSLEERDEKLKSAIVYCKKGTN</sequence>
<comment type="caution">
    <text evidence="2">The sequence shown here is derived from an EMBL/GenBank/DDBJ whole genome shotgun (WGS) entry which is preliminary data.</text>
</comment>
<organism evidence="2 3">
    <name type="scientific">Mikania micrantha</name>
    <name type="common">bitter vine</name>
    <dbReference type="NCBI Taxonomy" id="192012"/>
    <lineage>
        <taxon>Eukaryota</taxon>
        <taxon>Viridiplantae</taxon>
        <taxon>Streptophyta</taxon>
        <taxon>Embryophyta</taxon>
        <taxon>Tracheophyta</taxon>
        <taxon>Spermatophyta</taxon>
        <taxon>Magnoliopsida</taxon>
        <taxon>eudicotyledons</taxon>
        <taxon>Gunneridae</taxon>
        <taxon>Pentapetalae</taxon>
        <taxon>asterids</taxon>
        <taxon>campanulids</taxon>
        <taxon>Asterales</taxon>
        <taxon>Asteraceae</taxon>
        <taxon>Asteroideae</taxon>
        <taxon>Heliantheae alliance</taxon>
        <taxon>Eupatorieae</taxon>
        <taxon>Mikania</taxon>
    </lineage>
</organism>
<feature type="region of interest" description="Disordered" evidence="1">
    <location>
        <begin position="1"/>
        <end position="32"/>
    </location>
</feature>
<dbReference type="EMBL" id="SZYD01000003">
    <property type="protein sequence ID" value="KAD6795174.1"/>
    <property type="molecule type" value="Genomic_DNA"/>
</dbReference>
<gene>
    <name evidence="2" type="ORF">E3N88_06070</name>
</gene>
<evidence type="ECO:0000313" key="3">
    <source>
        <dbReference type="Proteomes" id="UP000326396"/>
    </source>
</evidence>
<keyword evidence="3" id="KW-1185">Reference proteome</keyword>
<dbReference type="AlphaFoldDB" id="A0A5N6PMQ3"/>
<protein>
    <submittedName>
        <fullName evidence="2">Uncharacterized protein</fullName>
    </submittedName>
</protein>
<name>A0A5N6PMQ3_9ASTR</name>